<dbReference type="InterPro" id="IPR008979">
    <property type="entry name" value="Galactose-bd-like_sf"/>
</dbReference>
<evidence type="ECO:0000256" key="1">
    <source>
        <dbReference type="SAM" id="SignalP"/>
    </source>
</evidence>
<dbReference type="Gene3D" id="2.60.120.260">
    <property type="entry name" value="Galactose-binding domain-like"/>
    <property type="match status" value="2"/>
</dbReference>
<dbReference type="GO" id="GO:0004553">
    <property type="term" value="F:hydrolase activity, hydrolyzing O-glycosyl compounds"/>
    <property type="evidence" value="ECO:0007669"/>
    <property type="project" value="UniProtKB-ARBA"/>
</dbReference>
<dbReference type="Pfam" id="PF13385">
    <property type="entry name" value="Laminin_G_3"/>
    <property type="match status" value="1"/>
</dbReference>
<proteinExistence type="predicted"/>
<feature type="chain" id="PRO_5024847647" evidence="1">
    <location>
        <begin position="21"/>
        <end position="1671"/>
    </location>
</feature>
<organism evidence="2">
    <name type="scientific">uncultured Paludibacter sp</name>
    <dbReference type="NCBI Taxonomy" id="497635"/>
    <lineage>
        <taxon>Bacteria</taxon>
        <taxon>Pseudomonadati</taxon>
        <taxon>Bacteroidota</taxon>
        <taxon>Bacteroidia</taxon>
        <taxon>Bacteroidales</taxon>
        <taxon>Paludibacteraceae</taxon>
        <taxon>Paludibacter</taxon>
        <taxon>environmental samples</taxon>
    </lineage>
</organism>
<dbReference type="Gene3D" id="2.60.120.200">
    <property type="match status" value="1"/>
</dbReference>
<reference evidence="2" key="1">
    <citation type="submission" date="2018-07" db="EMBL/GenBank/DDBJ databases">
        <authorList>
            <consortium name="Genoscope - CEA"/>
            <person name="William W."/>
        </authorList>
    </citation>
    <scope>NUCLEOTIDE SEQUENCE</scope>
    <source>
        <strain evidence="2">IK1</strain>
    </source>
</reference>
<keyword evidence="1" id="KW-0732">Signal</keyword>
<dbReference type="SUPFAM" id="SSF49899">
    <property type="entry name" value="Concanavalin A-like lectins/glucanases"/>
    <property type="match status" value="1"/>
</dbReference>
<dbReference type="InterPro" id="IPR013320">
    <property type="entry name" value="ConA-like_dom_sf"/>
</dbReference>
<name>A0A653AJY4_9BACT</name>
<accession>A0A653AJY4</accession>
<protein>
    <submittedName>
        <fullName evidence="2">Uncharacterized protein</fullName>
    </submittedName>
</protein>
<gene>
    <name evidence="2" type="ORF">TRIP_D440387</name>
</gene>
<dbReference type="EMBL" id="UPXZ01000039">
    <property type="protein sequence ID" value="VBB48369.1"/>
    <property type="molecule type" value="Genomic_DNA"/>
</dbReference>
<dbReference type="SUPFAM" id="SSF49785">
    <property type="entry name" value="Galactose-binding domain-like"/>
    <property type="match status" value="1"/>
</dbReference>
<dbReference type="GO" id="GO:0005975">
    <property type="term" value="P:carbohydrate metabolic process"/>
    <property type="evidence" value="ECO:0007669"/>
    <property type="project" value="UniProtKB-ARBA"/>
</dbReference>
<feature type="signal peptide" evidence="1">
    <location>
        <begin position="1"/>
        <end position="20"/>
    </location>
</feature>
<sequence>MKKILLLVVFTTLFSQTIWSQSGYALSLPGGTGAASTSSLAIPALSSFINQYPFTVELWVKPTAWVSYGGFFVDRSGNINSVQFDNVSTGYLRSDFNANARFISSLTTAFPSIGVWNHISFIVRSDSVIVELNGTYYKALNTSTSWNTSFFSNTSYIGSDPATTGRNVAGLFDEVRFWNIARTPAEIEATKNLTLTGNESGLVAYYNFDSQNANDLTANAKNATVNSGSFSYITSPAKDATLASITLSKGVLDKDFSSSITNYNALVAPSYASTTVTATASQSAATISNNPSNISTANPSVTMVCTSSDGTTTKNYTVDFTPTTFDYWDGNGVTGNRSYPNLWGWNCSNTTSCWSLANSSGTACRFNDVTSGWTFNGSSWTGRDLYVRWDGAGATTTSSIFSYPLAVEACQTYNLKFKYSWANNATVPTLSTTISSDINGTSPIITKDFVCSSTKQLFTEGTITFNAPTTGVYYFTIGANTAALCAIADLSLEKETVKSLSISETALAFDDINKTRTFVISGNELTDAVEITAPTGITVSPESVSATEAQCGITITATFDQTTSISNKSIIISSGDLTKSIAVTAMTGDAACFTPLYSDKTNLIKDPFFNSLNNYSGWGTTSLDSITPFCGKYSGEITTSGSIDQNLTLKPYTKYRMRAMVKTVGGTFQLGIANYDGSSQDINQVIDTQEEWQAVDFTFKTGAVVTDALTFFNNYQKTGTTGFIDNWELYEIGEITGMDVIISNDQIPESTIKSTIREMLTKHLPYAEGQFKAGGYFGNGQSVEHGARTNADYALIYAFIYKKCQDQNLPNGLTFETIKQHALNAIRYSYNTHTANKAQYCTDNKYWGLVWESSMWCTSTAYAAWMMWNDLTDADKAAVKAMVTAEANYKLSTTIPTQVNSDTKAEENGWDTNILAIASAMFPEEKNAEAWTYRCKQYAANTYSVASDLYNYNIEDGKYVRDWHIGANLFPDYALENHNFFHTSYLNIPIQEMSESLLAYKAVQNQTNPAFNIPQTLQHNVKNVWDSMLKEFIMADGILAMPNGNDWSMYIYDELGTYSALSCIYRDPDALMMESLVLQYAKYRQSTTSDGAFLLNPDVAERRMAVTGRRLVFAHLYHDYFSTSDMTATKWSDYSKQHELTKYLPYSGIIRSNNDDRYVTFSWFQSADGSSYKSYMGMTSPNNANSSNIIFPLKVSNTGNFTGYTDISGKSRNASFVASTYTMSPKSFSTTGKLNIDDSSATQYISYYSTPGNAVIYIDEHVGNTSGSVTKEGGLLMGITTDILTKLKRTLYYDGGFVTSDGTTLTNLTGNWVNVDNQYGLVYNGGSGIAFGEKELITSVYVSKLYGSYSTTSKSFTSGNVFSSRSMIAYPGINSEATQTLAAKAQYPTVADGWKAVAAEDPNGKRYLLISNFRSSASSDVTLSFAEGAPVFDRVTTITNNIGTATFNCMTNTSSPQELYCFVLGATLPLKAVQGDSPYTMYVKNENTSDVSSTINIWNNGSYAPMDVTIKANECLYFEVTNNTIISQNATFPAGYHNISKGKHIVADDQLPEHFPFAMIDGEDSTYYQSIISPTSTVPESITVKLMGNYGCNKLIIKSVTGIGPKDITIQTSADGSGFTTVTSANLQDTIEPQTVNFTETEANYIRIKVNSSYGKDNVGITSVEVYGYPK</sequence>
<evidence type="ECO:0000313" key="2">
    <source>
        <dbReference type="EMBL" id="VBB48369.1"/>
    </source>
</evidence>